<dbReference type="PROSITE" id="PS51066">
    <property type="entry name" value="ZF_FPG_2"/>
    <property type="match status" value="1"/>
</dbReference>
<name>A0ABU5TAY0_9MICC</name>
<dbReference type="Pfam" id="PF06831">
    <property type="entry name" value="H2TH"/>
    <property type="match status" value="1"/>
</dbReference>
<evidence type="ECO:0000256" key="14">
    <source>
        <dbReference type="PROSITE-ProRule" id="PRU00391"/>
    </source>
</evidence>
<gene>
    <name evidence="18" type="ORF">SPF06_19205</name>
</gene>
<feature type="region of interest" description="Disordered" evidence="15">
    <location>
        <begin position="233"/>
        <end position="252"/>
    </location>
</feature>
<keyword evidence="9" id="KW-0238">DNA-binding</keyword>
<evidence type="ECO:0000313" key="18">
    <source>
        <dbReference type="EMBL" id="MEA5456855.1"/>
    </source>
</evidence>
<keyword evidence="10" id="KW-0234">DNA repair</keyword>
<dbReference type="InterPro" id="IPR035937">
    <property type="entry name" value="FPG_N"/>
</dbReference>
<dbReference type="SUPFAM" id="SSF57716">
    <property type="entry name" value="Glucocorticoid receptor-like (DNA-binding domain)"/>
    <property type="match status" value="1"/>
</dbReference>
<keyword evidence="13" id="KW-0326">Glycosidase</keyword>
<evidence type="ECO:0000256" key="11">
    <source>
        <dbReference type="ARBA" id="ARBA00023239"/>
    </source>
</evidence>
<protein>
    <submittedName>
        <fullName evidence="18">DNA-formamidopyrimidine glycosylase family protein</fullName>
    </submittedName>
</protein>
<comment type="caution">
    <text evidence="18">The sequence shown here is derived from an EMBL/GenBank/DDBJ whole genome shotgun (WGS) entry which is preliminary data.</text>
</comment>
<evidence type="ECO:0000256" key="5">
    <source>
        <dbReference type="ARBA" id="ARBA00022763"/>
    </source>
</evidence>
<evidence type="ECO:0000256" key="3">
    <source>
        <dbReference type="ARBA" id="ARBA00009409"/>
    </source>
</evidence>
<keyword evidence="12" id="KW-0511">Multifunctional enzyme</keyword>
<evidence type="ECO:0000256" key="7">
    <source>
        <dbReference type="ARBA" id="ARBA00022801"/>
    </source>
</evidence>
<evidence type="ECO:0000256" key="13">
    <source>
        <dbReference type="ARBA" id="ARBA00023295"/>
    </source>
</evidence>
<feature type="domain" description="FPG-type" evidence="16">
    <location>
        <begin position="253"/>
        <end position="287"/>
    </location>
</feature>
<dbReference type="PROSITE" id="PS51068">
    <property type="entry name" value="FPG_CAT"/>
    <property type="match status" value="1"/>
</dbReference>
<comment type="catalytic activity">
    <reaction evidence="1">
        <text>Hydrolysis of DNA containing ring-opened 7-methylguanine residues, releasing 2,6-diamino-4-hydroxy-5-(N-methyl)formamidopyrimidine.</text>
        <dbReference type="EC" id="3.2.2.23"/>
    </reaction>
</comment>
<dbReference type="SUPFAM" id="SSF46946">
    <property type="entry name" value="S13-like H2TH domain"/>
    <property type="match status" value="1"/>
</dbReference>
<comment type="similarity">
    <text evidence="3">Belongs to the FPG family.</text>
</comment>
<comment type="cofactor">
    <cofactor evidence="2">
        <name>Zn(2+)</name>
        <dbReference type="ChEBI" id="CHEBI:29105"/>
    </cofactor>
</comment>
<dbReference type="Gene3D" id="1.10.8.50">
    <property type="match status" value="1"/>
</dbReference>
<evidence type="ECO:0000256" key="1">
    <source>
        <dbReference type="ARBA" id="ARBA00001668"/>
    </source>
</evidence>
<dbReference type="InterPro" id="IPR012319">
    <property type="entry name" value="FPG_cat"/>
</dbReference>
<dbReference type="Pfam" id="PF06827">
    <property type="entry name" value="zf-FPG_IleRS"/>
    <property type="match status" value="1"/>
</dbReference>
<evidence type="ECO:0000259" key="16">
    <source>
        <dbReference type="PROSITE" id="PS51066"/>
    </source>
</evidence>
<proteinExistence type="inferred from homology"/>
<keyword evidence="8" id="KW-0862">Zinc</keyword>
<keyword evidence="6 14" id="KW-0863">Zinc-finger</keyword>
<dbReference type="Pfam" id="PF01149">
    <property type="entry name" value="Fapy_DNA_glyco"/>
    <property type="match status" value="1"/>
</dbReference>
<dbReference type="PANTHER" id="PTHR22993:SF9">
    <property type="entry name" value="FORMAMIDOPYRIMIDINE-DNA GLYCOSYLASE"/>
    <property type="match status" value="1"/>
</dbReference>
<accession>A0ABU5TAY0</accession>
<dbReference type="SUPFAM" id="SSF81624">
    <property type="entry name" value="N-terminal domain of MutM-like DNA repair proteins"/>
    <property type="match status" value="1"/>
</dbReference>
<dbReference type="InterPro" id="IPR015886">
    <property type="entry name" value="H2TH_FPG"/>
</dbReference>
<dbReference type="RefSeq" id="WP_323280763.1">
    <property type="nucleotide sequence ID" value="NZ_JAYGGQ010000018.1"/>
</dbReference>
<keyword evidence="19" id="KW-1185">Reference proteome</keyword>
<dbReference type="InterPro" id="IPR010979">
    <property type="entry name" value="Ribosomal_uS13-like_H2TH"/>
</dbReference>
<dbReference type="Gene3D" id="3.20.190.10">
    <property type="entry name" value="MutM-like, N-terminal"/>
    <property type="match status" value="1"/>
</dbReference>
<dbReference type="Proteomes" id="UP001304769">
    <property type="component" value="Unassembled WGS sequence"/>
</dbReference>
<evidence type="ECO:0000256" key="15">
    <source>
        <dbReference type="SAM" id="MobiDB-lite"/>
    </source>
</evidence>
<evidence type="ECO:0000256" key="10">
    <source>
        <dbReference type="ARBA" id="ARBA00023204"/>
    </source>
</evidence>
<evidence type="ECO:0000259" key="17">
    <source>
        <dbReference type="PROSITE" id="PS51068"/>
    </source>
</evidence>
<dbReference type="PANTHER" id="PTHR22993">
    <property type="entry name" value="FORMAMIDOPYRIMIDINE-DNA GLYCOSYLASE"/>
    <property type="match status" value="1"/>
</dbReference>
<evidence type="ECO:0000256" key="9">
    <source>
        <dbReference type="ARBA" id="ARBA00023125"/>
    </source>
</evidence>
<evidence type="ECO:0000256" key="6">
    <source>
        <dbReference type="ARBA" id="ARBA00022771"/>
    </source>
</evidence>
<keyword evidence="11" id="KW-0456">Lyase</keyword>
<evidence type="ECO:0000256" key="4">
    <source>
        <dbReference type="ARBA" id="ARBA00022723"/>
    </source>
</evidence>
<feature type="domain" description="Formamidopyrimidine-DNA glycosylase catalytic" evidence="17">
    <location>
        <begin position="2"/>
        <end position="115"/>
    </location>
</feature>
<organism evidence="18 19">
    <name type="scientific">Sinomonas terricola</name>
    <dbReference type="NCBI Taxonomy" id="3110330"/>
    <lineage>
        <taxon>Bacteria</taxon>
        <taxon>Bacillati</taxon>
        <taxon>Actinomycetota</taxon>
        <taxon>Actinomycetes</taxon>
        <taxon>Micrococcales</taxon>
        <taxon>Micrococcaceae</taxon>
        <taxon>Sinomonas</taxon>
    </lineage>
</organism>
<evidence type="ECO:0000256" key="8">
    <source>
        <dbReference type="ARBA" id="ARBA00022833"/>
    </source>
</evidence>
<evidence type="ECO:0000256" key="2">
    <source>
        <dbReference type="ARBA" id="ARBA00001947"/>
    </source>
</evidence>
<dbReference type="EMBL" id="JAYGGQ010000018">
    <property type="protein sequence ID" value="MEA5456855.1"/>
    <property type="molecule type" value="Genomic_DNA"/>
</dbReference>
<dbReference type="InterPro" id="IPR000214">
    <property type="entry name" value="Znf_DNA_glyclase/AP_lyase"/>
</dbReference>
<sequence>MPELPEVTALAAFLDGRLAGATLDRVYFPAFHALKTADPPYTELVGRQVESVGRRGKYVVLTVSPASAEGAGADDGAGRLHVVVHLALGGWVRVLDKLPDPAPPRGKGYVAARFGFVRGEQTTGVDLTEAGTWKRLAVWIVRRLEDIPPIAELGPEPLEDEFTLEKFRSLLNKRQQIKGLLRNQKIIAGIGNAYSDEILHVAKLSPFAVASTLDDEETARLYTALRETLEGATAEAVGRPPEDLKDEKRASMRVHRRTGEACPVCGDTIREVTFSDSALQYCPTCQTGGKILADRTTSKFLK</sequence>
<evidence type="ECO:0000256" key="12">
    <source>
        <dbReference type="ARBA" id="ARBA00023268"/>
    </source>
</evidence>
<dbReference type="SMART" id="SM00898">
    <property type="entry name" value="Fapy_DNA_glyco"/>
    <property type="match status" value="1"/>
</dbReference>
<dbReference type="SMART" id="SM01232">
    <property type="entry name" value="H2TH"/>
    <property type="match status" value="1"/>
</dbReference>
<reference evidence="18 19" key="1">
    <citation type="submission" date="2023-12" db="EMBL/GenBank/DDBJ databases">
        <title>Sinomonas terricola sp. nov, isolated from litchi orchard soil in Guangdong, PR China.</title>
        <authorList>
            <person name="Jiaxin W."/>
            <person name="Yang Z."/>
            <person name="Honghui Z."/>
        </authorList>
    </citation>
    <scope>NUCLEOTIDE SEQUENCE [LARGE SCALE GENOMIC DNA]</scope>
    <source>
        <strain evidence="18 19">JGH33</strain>
    </source>
</reference>
<keyword evidence="4" id="KW-0479">Metal-binding</keyword>
<dbReference type="InterPro" id="IPR010663">
    <property type="entry name" value="Znf_FPG/IleRS"/>
</dbReference>
<keyword evidence="5" id="KW-0227">DNA damage</keyword>
<evidence type="ECO:0000313" key="19">
    <source>
        <dbReference type="Proteomes" id="UP001304769"/>
    </source>
</evidence>
<keyword evidence="7" id="KW-0378">Hydrolase</keyword>
<feature type="compositionally biased region" description="Basic and acidic residues" evidence="15">
    <location>
        <begin position="240"/>
        <end position="250"/>
    </location>
</feature>